<dbReference type="RefSeq" id="XP_075099056.1">
    <property type="nucleotide sequence ID" value="XM_075242955.1"/>
</dbReference>
<organism evidence="1 2">
    <name type="scientific">Nicotiana tabacum</name>
    <name type="common">Common tobacco</name>
    <dbReference type="NCBI Taxonomy" id="4097"/>
    <lineage>
        <taxon>Eukaryota</taxon>
        <taxon>Viridiplantae</taxon>
        <taxon>Streptophyta</taxon>
        <taxon>Embryophyta</taxon>
        <taxon>Tracheophyta</taxon>
        <taxon>Spermatophyta</taxon>
        <taxon>Magnoliopsida</taxon>
        <taxon>eudicotyledons</taxon>
        <taxon>Gunneridae</taxon>
        <taxon>Pentapetalae</taxon>
        <taxon>asterids</taxon>
        <taxon>lamiids</taxon>
        <taxon>Solanales</taxon>
        <taxon>Solanaceae</taxon>
        <taxon>Nicotianoideae</taxon>
        <taxon>Nicotianeae</taxon>
        <taxon>Nicotiana</taxon>
    </lineage>
</organism>
<reference evidence="1" key="1">
    <citation type="journal article" date="2014" name="Nat. Commun.">
        <title>The tobacco genome sequence and its comparison with those of tomato and potato.</title>
        <authorList>
            <person name="Sierro N."/>
            <person name="Battey J.N."/>
            <person name="Ouadi S."/>
            <person name="Bakaher N."/>
            <person name="Bovet L."/>
            <person name="Willig A."/>
            <person name="Goepfert S."/>
            <person name="Peitsch M.C."/>
            <person name="Ivanov N.V."/>
        </authorList>
    </citation>
    <scope>NUCLEOTIDE SEQUENCE [LARGE SCALE GENOMIC DNA]</scope>
</reference>
<accession>A0AC58TP97</accession>
<gene>
    <name evidence="2" type="primary">LOC142175945</name>
</gene>
<reference evidence="2" key="2">
    <citation type="submission" date="2025-08" db="UniProtKB">
        <authorList>
            <consortium name="RefSeq"/>
        </authorList>
    </citation>
    <scope>IDENTIFICATION</scope>
    <source>
        <tissue evidence="2">Leaf</tissue>
    </source>
</reference>
<evidence type="ECO:0000313" key="2">
    <source>
        <dbReference type="RefSeq" id="XP_075099056.1"/>
    </source>
</evidence>
<proteinExistence type="predicted"/>
<protein>
    <submittedName>
        <fullName evidence="2">Uncharacterized protein LOC142175945</fullName>
    </submittedName>
</protein>
<name>A0AC58TP97_TOBAC</name>
<keyword evidence="1" id="KW-1185">Reference proteome</keyword>
<dbReference type="Proteomes" id="UP000790787">
    <property type="component" value="Chromosome 22"/>
</dbReference>
<evidence type="ECO:0000313" key="1">
    <source>
        <dbReference type="Proteomes" id="UP000790787"/>
    </source>
</evidence>
<sequence length="182" mass="20606">MGDSVVVDWVDRSCVVTLCGYETRADLLLLDMIDFEVILGIDRLSLYYAILDCHAKTVSLVMPRLEWRGSSSSTSCQVISFLNARYMVEKGCLAYLDFVQDTVLETPTINSVTVVREFFDVFPAELPGMLLNHGVDFDIDLAPDAQYISILPYRMAPAELRELKEKLQELLEKEFIRPSVSP</sequence>